<dbReference type="EMBL" id="SNYW01000002">
    <property type="protein sequence ID" value="TDQ85519.1"/>
    <property type="molecule type" value="Genomic_DNA"/>
</dbReference>
<dbReference type="AlphaFoldDB" id="A0A4R6WZ39"/>
<dbReference type="GO" id="GO:0016829">
    <property type="term" value="F:lyase activity"/>
    <property type="evidence" value="ECO:0007669"/>
    <property type="project" value="UniProtKB-KW"/>
</dbReference>
<dbReference type="Gene3D" id="1.10.10.1710">
    <property type="entry name" value="Deoxyribodipyrimidine photolyase-related"/>
    <property type="match status" value="1"/>
</dbReference>
<feature type="region of interest" description="Disordered" evidence="1">
    <location>
        <begin position="503"/>
        <end position="546"/>
    </location>
</feature>
<dbReference type="InterPro" id="IPR014729">
    <property type="entry name" value="Rossmann-like_a/b/a_fold"/>
</dbReference>
<dbReference type="RefSeq" id="WP_133611743.1">
    <property type="nucleotide sequence ID" value="NZ_SNYW01000002.1"/>
</dbReference>
<dbReference type="InterPro" id="IPR052551">
    <property type="entry name" value="UV-DNA_repair_photolyase"/>
</dbReference>
<dbReference type="PANTHER" id="PTHR38657">
    <property type="entry name" value="SLR1343 PROTEIN"/>
    <property type="match status" value="1"/>
</dbReference>
<dbReference type="SUPFAM" id="SSF48173">
    <property type="entry name" value="Cryptochrome/photolyase FAD-binding domain"/>
    <property type="match status" value="1"/>
</dbReference>
<evidence type="ECO:0000313" key="3">
    <source>
        <dbReference type="Proteomes" id="UP000295783"/>
    </source>
</evidence>
<gene>
    <name evidence="2" type="ORF">A8950_0306</name>
</gene>
<protein>
    <submittedName>
        <fullName evidence="2">Deoxyribodipyrimidine photolyase-related protein</fullName>
    </submittedName>
</protein>
<sequence length="546" mass="60927">MRALRLVLGDQLCDDIAALRGLDPAQDVVLMLEVAAETTYVPHHKQKLVLVLSAMRHFAAELMARGIRVDYVALDDPANTGSFDGEVARAVARHRPDRLIATFPGEYRVLAMMRGWQGALDLPVEIREDDRFFVTPAAFAGWAEGRRELRQEHFYRRQRMATGLLMENDKPAGGSWNFDRANRKPWPRGKAPPTRRRFPPDAITREVMALVADRFAGHFGTLDEFAWGVTRADALLALDDFIELSLPHFGDHQDAMLADAPFLHHGLLSPYLNLGLLGPREVCARAVSAYRAGRAPINAVEGFIRQILGWREYVRGIYWHFMPDYAATNALAADEPLPDFYWSGETAMACVADTVRGIAATGYAHHIQRLMVTGNLALLWGVRPAEIEAWYLSVFVDAFDWVELPNTHGMAIHADGGIMTSKPYSASGAYIARMSNYCGQCRYDPKRRHGPDACPMTTLYWDFLARHRARFAAHPRLRPVMLALDRLPAAELAAIRTQATALRRRGSDLGPDDLGPGERGALAPADLFDRPNISRPASRASRRSRG</sequence>
<dbReference type="Gene3D" id="1.25.40.80">
    <property type="match status" value="1"/>
</dbReference>
<dbReference type="PANTHER" id="PTHR38657:SF1">
    <property type="entry name" value="SLR1343 PROTEIN"/>
    <property type="match status" value="1"/>
</dbReference>
<feature type="region of interest" description="Disordered" evidence="1">
    <location>
        <begin position="176"/>
        <end position="198"/>
    </location>
</feature>
<reference evidence="2 3" key="1">
    <citation type="submission" date="2019-03" db="EMBL/GenBank/DDBJ databases">
        <title>Genomic Encyclopedia of Type Strains, Phase III (KMG-III): the genomes of soil and plant-associated and newly described type strains.</title>
        <authorList>
            <person name="Whitman W."/>
        </authorList>
    </citation>
    <scope>NUCLEOTIDE SEQUENCE [LARGE SCALE GENOMIC DNA]</scope>
    <source>
        <strain evidence="2 3">CGMCC 1.7660</strain>
    </source>
</reference>
<keyword evidence="3" id="KW-1185">Reference proteome</keyword>
<organism evidence="2 3">
    <name type="scientific">Dongia mobilis</name>
    <dbReference type="NCBI Taxonomy" id="578943"/>
    <lineage>
        <taxon>Bacteria</taxon>
        <taxon>Pseudomonadati</taxon>
        <taxon>Pseudomonadota</taxon>
        <taxon>Alphaproteobacteria</taxon>
        <taxon>Rhodospirillales</taxon>
        <taxon>Dongiaceae</taxon>
        <taxon>Dongia</taxon>
    </lineage>
</organism>
<accession>A0A4R6WZ39</accession>
<comment type="caution">
    <text evidence="2">The sequence shown here is derived from an EMBL/GenBank/DDBJ whole genome shotgun (WGS) entry which is preliminary data.</text>
</comment>
<dbReference type="InterPro" id="IPR036134">
    <property type="entry name" value="Crypto/Photolyase_FAD-like_sf"/>
</dbReference>
<dbReference type="Pfam" id="PF04244">
    <property type="entry name" value="DPRP"/>
    <property type="match status" value="1"/>
</dbReference>
<evidence type="ECO:0000313" key="2">
    <source>
        <dbReference type="EMBL" id="TDQ85519.1"/>
    </source>
</evidence>
<evidence type="ECO:0000256" key="1">
    <source>
        <dbReference type="SAM" id="MobiDB-lite"/>
    </source>
</evidence>
<dbReference type="InterPro" id="IPR007357">
    <property type="entry name" value="PhrB-like"/>
</dbReference>
<dbReference type="Proteomes" id="UP000295783">
    <property type="component" value="Unassembled WGS sequence"/>
</dbReference>
<feature type="compositionally biased region" description="Basic residues" evidence="1">
    <location>
        <begin position="183"/>
        <end position="197"/>
    </location>
</feature>
<keyword evidence="2" id="KW-0456">Lyase</keyword>
<proteinExistence type="predicted"/>
<dbReference type="Gene3D" id="3.40.50.620">
    <property type="entry name" value="HUPs"/>
    <property type="match status" value="1"/>
</dbReference>
<dbReference type="Gene3D" id="1.10.579.10">
    <property type="entry name" value="DNA Cyclobutane Dipyrimidine Photolyase, subunit A, domain 3"/>
    <property type="match status" value="1"/>
</dbReference>
<dbReference type="OrthoDB" id="5288100at2"/>
<name>A0A4R6WZ39_9PROT</name>